<accession>A0A9W6KTA6</accession>
<reference evidence="2" key="2">
    <citation type="submission" date="2023-01" db="EMBL/GenBank/DDBJ databases">
        <authorList>
            <person name="Sun Q."/>
            <person name="Evtushenko L."/>
        </authorList>
    </citation>
    <scope>NUCLEOTIDE SEQUENCE</scope>
    <source>
        <strain evidence="2">VKM Ac-1321</strain>
    </source>
</reference>
<sequence>MASVSSVYRILRAYGEVGERRRQAVHPARVKPELVATAPDQCWSWGITKLHGPAKWSYFHLYVIIDIYSRYTVGWLIAGQESAVLAEQLLAGTIAKRGMLRTCGSAGKGVPSR</sequence>
<evidence type="ECO:0000313" key="3">
    <source>
        <dbReference type="Proteomes" id="UP001143480"/>
    </source>
</evidence>
<dbReference type="InterPro" id="IPR012337">
    <property type="entry name" value="RNaseH-like_sf"/>
</dbReference>
<gene>
    <name evidence="2" type="ORF">GCM10017581_089900</name>
</gene>
<evidence type="ECO:0000259" key="1">
    <source>
        <dbReference type="PROSITE" id="PS50994"/>
    </source>
</evidence>
<keyword evidence="3" id="KW-1185">Reference proteome</keyword>
<evidence type="ECO:0000313" key="2">
    <source>
        <dbReference type="EMBL" id="GLL07238.1"/>
    </source>
</evidence>
<dbReference type="SUPFAM" id="SSF53098">
    <property type="entry name" value="Ribonuclease H-like"/>
    <property type="match status" value="1"/>
</dbReference>
<organism evidence="2 3">
    <name type="scientific">Dactylosporangium matsuzakiense</name>
    <dbReference type="NCBI Taxonomy" id="53360"/>
    <lineage>
        <taxon>Bacteria</taxon>
        <taxon>Bacillati</taxon>
        <taxon>Actinomycetota</taxon>
        <taxon>Actinomycetes</taxon>
        <taxon>Micromonosporales</taxon>
        <taxon>Micromonosporaceae</taxon>
        <taxon>Dactylosporangium</taxon>
    </lineage>
</organism>
<dbReference type="InterPro" id="IPR036397">
    <property type="entry name" value="RNaseH_sf"/>
</dbReference>
<proteinExistence type="predicted"/>
<protein>
    <recommendedName>
        <fullName evidence="1">Integrase catalytic domain-containing protein</fullName>
    </recommendedName>
</protein>
<dbReference type="EMBL" id="BSFP01000089">
    <property type="protein sequence ID" value="GLL07238.1"/>
    <property type="molecule type" value="Genomic_DNA"/>
</dbReference>
<comment type="caution">
    <text evidence="2">The sequence shown here is derived from an EMBL/GenBank/DDBJ whole genome shotgun (WGS) entry which is preliminary data.</text>
</comment>
<dbReference type="AlphaFoldDB" id="A0A9W6KTA6"/>
<feature type="domain" description="Integrase catalytic" evidence="1">
    <location>
        <begin position="35"/>
        <end position="113"/>
    </location>
</feature>
<name>A0A9W6KTA6_9ACTN</name>
<reference evidence="2" key="1">
    <citation type="journal article" date="2014" name="Int. J. Syst. Evol. Microbiol.">
        <title>Complete genome sequence of Corynebacterium casei LMG S-19264T (=DSM 44701T), isolated from a smear-ripened cheese.</title>
        <authorList>
            <consortium name="US DOE Joint Genome Institute (JGI-PGF)"/>
            <person name="Walter F."/>
            <person name="Albersmeier A."/>
            <person name="Kalinowski J."/>
            <person name="Ruckert C."/>
        </authorList>
    </citation>
    <scope>NUCLEOTIDE SEQUENCE</scope>
    <source>
        <strain evidence="2">VKM Ac-1321</strain>
    </source>
</reference>
<dbReference type="PROSITE" id="PS50994">
    <property type="entry name" value="INTEGRASE"/>
    <property type="match status" value="1"/>
</dbReference>
<dbReference type="Proteomes" id="UP001143480">
    <property type="component" value="Unassembled WGS sequence"/>
</dbReference>
<dbReference type="GO" id="GO:0015074">
    <property type="term" value="P:DNA integration"/>
    <property type="evidence" value="ECO:0007669"/>
    <property type="project" value="InterPro"/>
</dbReference>
<dbReference type="Pfam" id="PF00665">
    <property type="entry name" value="rve"/>
    <property type="match status" value="1"/>
</dbReference>
<dbReference type="InterPro" id="IPR001584">
    <property type="entry name" value="Integrase_cat-core"/>
</dbReference>
<dbReference type="Gene3D" id="3.30.420.10">
    <property type="entry name" value="Ribonuclease H-like superfamily/Ribonuclease H"/>
    <property type="match status" value="1"/>
</dbReference>
<dbReference type="GO" id="GO:0003676">
    <property type="term" value="F:nucleic acid binding"/>
    <property type="evidence" value="ECO:0007669"/>
    <property type="project" value="InterPro"/>
</dbReference>